<keyword evidence="4" id="KW-1185">Reference proteome</keyword>
<accession>A0A1S8X8L1</accession>
<evidence type="ECO:0000256" key="2">
    <source>
        <dbReference type="SAM" id="Phobius"/>
    </source>
</evidence>
<gene>
    <name evidence="3" type="ORF">X801_01059</name>
</gene>
<evidence type="ECO:0000256" key="1">
    <source>
        <dbReference type="SAM" id="MobiDB-lite"/>
    </source>
</evidence>
<name>A0A1S8X8L1_OPIVI</name>
<keyword evidence="2" id="KW-1133">Transmembrane helix</keyword>
<feature type="region of interest" description="Disordered" evidence="1">
    <location>
        <begin position="229"/>
        <end position="250"/>
    </location>
</feature>
<dbReference type="Proteomes" id="UP000243686">
    <property type="component" value="Unassembled WGS sequence"/>
</dbReference>
<feature type="transmembrane region" description="Helical" evidence="2">
    <location>
        <begin position="162"/>
        <end position="186"/>
    </location>
</feature>
<proteinExistence type="predicted"/>
<dbReference type="EMBL" id="KV891622">
    <property type="protein sequence ID" value="OON23031.1"/>
    <property type="molecule type" value="Genomic_DNA"/>
</dbReference>
<evidence type="ECO:0000313" key="4">
    <source>
        <dbReference type="Proteomes" id="UP000243686"/>
    </source>
</evidence>
<protein>
    <submittedName>
        <fullName evidence="3">Uncharacterized protein</fullName>
    </submittedName>
</protein>
<reference evidence="3 4" key="1">
    <citation type="submission" date="2015-03" db="EMBL/GenBank/DDBJ databases">
        <title>Draft genome of the nematode, Opisthorchis viverrini.</title>
        <authorList>
            <person name="Mitreva M."/>
        </authorList>
    </citation>
    <scope>NUCLEOTIDE SEQUENCE [LARGE SCALE GENOMIC DNA]</scope>
    <source>
        <strain evidence="3">Khon Kaen</strain>
    </source>
</reference>
<organism evidence="3 4">
    <name type="scientific">Opisthorchis viverrini</name>
    <name type="common">Southeast Asian liver fluke</name>
    <dbReference type="NCBI Taxonomy" id="6198"/>
    <lineage>
        <taxon>Eukaryota</taxon>
        <taxon>Metazoa</taxon>
        <taxon>Spiralia</taxon>
        <taxon>Lophotrochozoa</taxon>
        <taxon>Platyhelminthes</taxon>
        <taxon>Trematoda</taxon>
        <taxon>Digenea</taxon>
        <taxon>Opisthorchiida</taxon>
        <taxon>Opisthorchiata</taxon>
        <taxon>Opisthorchiidae</taxon>
        <taxon>Opisthorchis</taxon>
    </lineage>
</organism>
<keyword evidence="2" id="KW-0812">Transmembrane</keyword>
<keyword evidence="2" id="KW-0472">Membrane</keyword>
<sequence>MQTSKAEAYNMADKDSSEIQTFTLHPDGRLILSKQLTSDEIPSSFHSKLVHSRYRRPDRLLIRASDDGPSPEHAITGLHIFYFDPVTQTSVKTQALNIQTFNAPQPIRTAGPRKTNTGNLPESGAGSAHIRSNNRFEETYAKDSTDTKSTELLTPRIGSLPVLYLLALAVCFALLLVVASLAYLYVKMKRPSNSRSTTQKYMDPSVRATETHNSLTGSHHNPFGEIQLEVSTSDPNDTSSTVRYQTGKSSPISTNVNSSCNYRTLGPAYLMLEREDPDTLLTLDKCCTDKFP</sequence>
<feature type="non-terminal residue" evidence="3">
    <location>
        <position position="292"/>
    </location>
</feature>
<feature type="region of interest" description="Disordered" evidence="1">
    <location>
        <begin position="105"/>
        <end position="128"/>
    </location>
</feature>
<dbReference type="AlphaFoldDB" id="A0A1S8X8L1"/>
<evidence type="ECO:0000313" key="3">
    <source>
        <dbReference type="EMBL" id="OON23031.1"/>
    </source>
</evidence>